<dbReference type="Proteomes" id="UP000290565">
    <property type="component" value="Unassembled WGS sequence"/>
</dbReference>
<name>A0A4Q0SGK5_9BRAD</name>
<dbReference type="AlphaFoldDB" id="A0A4Q0SGK5"/>
<protein>
    <submittedName>
        <fullName evidence="1">Uncharacterized protein</fullName>
    </submittedName>
</protein>
<evidence type="ECO:0000313" key="2">
    <source>
        <dbReference type="Proteomes" id="UP000290565"/>
    </source>
</evidence>
<accession>A0A4Q0SGK5</accession>
<sequence length="482" mass="55253">MTGEEAYEARSRIFGGLPPDIFRIFSGEARWFYADLLEHIDRDVFGDIPGVVSRQEMTQAIREFVDRQGRNVQLDEEAPYAPAAETADTKAVVAYRRLLDTGWLTEFRDRYRRVVDMNANGRLILTTLLEIKAGRTRSYGGEVLQVLLQLEGADKDPENRSEAVRNAERSAKSFMHHLRSISSAIRQIEEELISQTDMRTLFRKFFDDFVEHFLISDFKRLKSTTNPFRFRRKIIDTAEGILANEIRMTVLSEAYVKEGRGESVEDAYALITQELRNVTSVFDRIGDYLEIIEATNQRLERRISNTLRFMDRIAETKTERVIEALAKLGDLASPPSLELSIPHNLLPEQAVIGREDLYQHKRGREVVKPQKIRREADPAFLAYRAALDAYRGRTAITAAKMATYLETAFGERQELRAADMPLSSLDDFFIFERLRTLQQIGDGALARRYAIEIKPTQFENEWISCPDFVIRRVGKVASHAGA</sequence>
<dbReference type="EMBL" id="LBJM01000066">
    <property type="protein sequence ID" value="RXH37050.1"/>
    <property type="molecule type" value="Genomic_DNA"/>
</dbReference>
<comment type="caution">
    <text evidence="1">The sequence shown here is derived from an EMBL/GenBank/DDBJ whole genome shotgun (WGS) entry which is preliminary data.</text>
</comment>
<dbReference type="InterPro" id="IPR043773">
    <property type="entry name" value="JetA"/>
</dbReference>
<evidence type="ECO:0000313" key="1">
    <source>
        <dbReference type="EMBL" id="RXH37050.1"/>
    </source>
</evidence>
<gene>
    <name evidence="1" type="ORF">XH94_24490</name>
</gene>
<reference evidence="1 2" key="1">
    <citation type="submission" date="2015-04" db="EMBL/GenBank/DDBJ databases">
        <title>Comparative genomics of rhizobia nodulating Arachis hypogaea in China.</title>
        <authorList>
            <person name="Li Y."/>
        </authorList>
    </citation>
    <scope>NUCLEOTIDE SEQUENCE [LARGE SCALE GENOMIC DNA]</scope>
    <source>
        <strain evidence="1 2">CCBAU 51787</strain>
    </source>
</reference>
<dbReference type="RefSeq" id="WP_128946215.1">
    <property type="nucleotide sequence ID" value="NZ_LBJM01000066.1"/>
</dbReference>
<dbReference type="Pfam" id="PF18982">
    <property type="entry name" value="JetA"/>
    <property type="match status" value="1"/>
</dbReference>
<proteinExistence type="predicted"/>
<organism evidence="1 2">
    <name type="scientific">Bradyrhizobium zhanjiangense</name>
    <dbReference type="NCBI Taxonomy" id="1325107"/>
    <lineage>
        <taxon>Bacteria</taxon>
        <taxon>Pseudomonadati</taxon>
        <taxon>Pseudomonadota</taxon>
        <taxon>Alphaproteobacteria</taxon>
        <taxon>Hyphomicrobiales</taxon>
        <taxon>Nitrobacteraceae</taxon>
        <taxon>Bradyrhizobium</taxon>
    </lineage>
</organism>